<name>A0A7T7HH44_9HYPH</name>
<sequence>MIDWLSITRRAEFKPRPSLADPLEGEDWRGHLWAAALISRIMRRR</sequence>
<accession>A0A7T7HH44</accession>
<dbReference type="KEGG" id="mlut:JET14_11715"/>
<dbReference type="Proteomes" id="UP000596083">
    <property type="component" value="Chromosome"/>
</dbReference>
<evidence type="ECO:0000313" key="1">
    <source>
        <dbReference type="EMBL" id="QQM29008.1"/>
    </source>
</evidence>
<dbReference type="AlphaFoldDB" id="A0A7T7HH44"/>
<proteinExistence type="predicted"/>
<gene>
    <name evidence="1" type="ORF">JET14_11715</name>
</gene>
<dbReference type="RefSeq" id="WP_200333709.1">
    <property type="nucleotide sequence ID" value="NZ_CP066786.1"/>
</dbReference>
<evidence type="ECO:0000313" key="2">
    <source>
        <dbReference type="Proteomes" id="UP000596083"/>
    </source>
</evidence>
<organism evidence="1 2">
    <name type="scientific">Martelella lutilitoris</name>
    <dbReference type="NCBI Taxonomy" id="2583532"/>
    <lineage>
        <taxon>Bacteria</taxon>
        <taxon>Pseudomonadati</taxon>
        <taxon>Pseudomonadota</taxon>
        <taxon>Alphaproteobacteria</taxon>
        <taxon>Hyphomicrobiales</taxon>
        <taxon>Aurantimonadaceae</taxon>
        <taxon>Martelella</taxon>
    </lineage>
</organism>
<dbReference type="EMBL" id="CP066786">
    <property type="protein sequence ID" value="QQM29008.1"/>
    <property type="molecule type" value="Genomic_DNA"/>
</dbReference>
<reference evidence="1 2" key="1">
    <citation type="submission" date="2020-12" db="EMBL/GenBank/DDBJ databases">
        <authorList>
            <person name="Zheng R.K."/>
            <person name="Sun C.M."/>
        </authorList>
    </citation>
    <scope>NUCLEOTIDE SEQUENCE [LARGE SCALE GENOMIC DNA]</scope>
    <source>
        <strain evidence="1 2">ZRK001</strain>
    </source>
</reference>
<protein>
    <submittedName>
        <fullName evidence="1">Uncharacterized protein</fullName>
    </submittedName>
</protein>